<feature type="domain" description="Endonuclease/exonuclease/phosphatase" evidence="2">
    <location>
        <begin position="99"/>
        <end position="302"/>
    </location>
</feature>
<evidence type="ECO:0000313" key="3">
    <source>
        <dbReference type="EMBL" id="ONM47936.1"/>
    </source>
</evidence>
<feature type="transmembrane region" description="Helical" evidence="1">
    <location>
        <begin position="7"/>
        <end position="29"/>
    </location>
</feature>
<name>A0A1W0BG13_9NOCA</name>
<keyword evidence="1" id="KW-0812">Transmembrane</keyword>
<reference evidence="3 4" key="1">
    <citation type="journal article" date="2016" name="Antonie Van Leeuwenhoek">
        <title>Nocardia donostiensis sp. nov., isolated from human respiratory specimens.</title>
        <authorList>
            <person name="Ercibengoa M."/>
            <person name="Bell M."/>
            <person name="Marimon J.M."/>
            <person name="Humrighouse B."/>
            <person name="Klenk H.P."/>
            <person name="Potter G."/>
            <person name="Perez-Trallero E."/>
        </authorList>
    </citation>
    <scope>NUCLEOTIDE SEQUENCE [LARGE SCALE GENOMIC DNA]</scope>
    <source>
        <strain evidence="3 4">X1655</strain>
    </source>
</reference>
<dbReference type="OrthoDB" id="2340043at2"/>
<feature type="transmembrane region" description="Helical" evidence="1">
    <location>
        <begin position="66"/>
        <end position="85"/>
    </location>
</feature>
<gene>
    <name evidence="3" type="ORF">B0T46_14955</name>
</gene>
<dbReference type="SUPFAM" id="SSF56219">
    <property type="entry name" value="DNase I-like"/>
    <property type="match status" value="1"/>
</dbReference>
<keyword evidence="4" id="KW-1185">Reference proteome</keyword>
<dbReference type="Proteomes" id="UP000188836">
    <property type="component" value="Unassembled WGS sequence"/>
</dbReference>
<evidence type="ECO:0000256" key="1">
    <source>
        <dbReference type="SAM" id="Phobius"/>
    </source>
</evidence>
<dbReference type="InterPro" id="IPR036691">
    <property type="entry name" value="Endo/exonu/phosph_ase_sf"/>
</dbReference>
<evidence type="ECO:0000259" key="2">
    <source>
        <dbReference type="Pfam" id="PF03372"/>
    </source>
</evidence>
<feature type="transmembrane region" description="Helical" evidence="1">
    <location>
        <begin position="35"/>
        <end position="59"/>
    </location>
</feature>
<dbReference type="STRING" id="1538463.B0T36_21665"/>
<accession>A0A1W0BG13</accession>
<sequence>MSKVIRVGVDVLAWAATLAGAAGVALHFSRSWSRVLVLAASGAPYLMGSALVGAVAFAVMRRWSGVGVAVVVVAAAVWTRAPLYVSSSGDEAGRTVMVMQANLLFDGADPRALVDQVRARNIAVLTVNELTPAAVDELDRAGLDQVLPHRYLSPGRTASGTGIWSSYPLSETVEYDGFVLNQLSATASIPDAGPVTVYAFHPVPPVFGTQVWADELARLREILERSPSGRPAIVGGDFNATYDHAQYRAMLSGRFADAAEQSGAGDLVTYPTDKRWPPLVGIDHILVAGGHAVAVETVDLPGADHRALVAQIRLDHGRQ</sequence>
<dbReference type="AlphaFoldDB" id="A0A1W0BG13"/>
<dbReference type="Gene3D" id="3.60.10.10">
    <property type="entry name" value="Endonuclease/exonuclease/phosphatase"/>
    <property type="match status" value="1"/>
</dbReference>
<organism evidence="3 4">
    <name type="scientific">Nocardia donostiensis</name>
    <dbReference type="NCBI Taxonomy" id="1538463"/>
    <lineage>
        <taxon>Bacteria</taxon>
        <taxon>Bacillati</taxon>
        <taxon>Actinomycetota</taxon>
        <taxon>Actinomycetes</taxon>
        <taxon>Mycobacteriales</taxon>
        <taxon>Nocardiaceae</taxon>
        <taxon>Nocardia</taxon>
    </lineage>
</organism>
<dbReference type="InterPro" id="IPR005135">
    <property type="entry name" value="Endo/exonuclease/phosphatase"/>
</dbReference>
<dbReference type="Pfam" id="PF03372">
    <property type="entry name" value="Exo_endo_phos"/>
    <property type="match status" value="1"/>
</dbReference>
<proteinExistence type="predicted"/>
<comment type="caution">
    <text evidence="3">The sequence shown here is derived from an EMBL/GenBank/DDBJ whole genome shotgun (WGS) entry which is preliminary data.</text>
</comment>
<keyword evidence="1" id="KW-1133">Transmembrane helix</keyword>
<protein>
    <recommendedName>
        <fullName evidence="2">Endonuclease/exonuclease/phosphatase domain-containing protein</fullName>
    </recommendedName>
</protein>
<dbReference type="EMBL" id="MUMY01000012">
    <property type="protein sequence ID" value="ONM47936.1"/>
    <property type="molecule type" value="Genomic_DNA"/>
</dbReference>
<keyword evidence="1" id="KW-0472">Membrane</keyword>
<evidence type="ECO:0000313" key="4">
    <source>
        <dbReference type="Proteomes" id="UP000188836"/>
    </source>
</evidence>
<dbReference type="GO" id="GO:0003824">
    <property type="term" value="F:catalytic activity"/>
    <property type="evidence" value="ECO:0007669"/>
    <property type="project" value="InterPro"/>
</dbReference>